<feature type="domain" description="Protein kinase" evidence="9">
    <location>
        <begin position="24"/>
        <end position="189"/>
    </location>
</feature>
<dbReference type="GO" id="GO:0035556">
    <property type="term" value="P:intracellular signal transduction"/>
    <property type="evidence" value="ECO:0007669"/>
    <property type="project" value="TreeGrafter"/>
</dbReference>
<protein>
    <recommendedName>
        <fullName evidence="9">Protein kinase domain-containing protein</fullName>
    </recommendedName>
</protein>
<dbReference type="InterPro" id="IPR011009">
    <property type="entry name" value="Kinase-like_dom_sf"/>
</dbReference>
<evidence type="ECO:0000313" key="10">
    <source>
        <dbReference type="EMBL" id="KAF9970345.1"/>
    </source>
</evidence>
<reference evidence="10" key="1">
    <citation type="journal article" date="2020" name="Fungal Divers.">
        <title>Resolving the Mortierellaceae phylogeny through synthesis of multi-gene phylogenetics and phylogenomics.</title>
        <authorList>
            <person name="Vandepol N."/>
            <person name="Liber J."/>
            <person name="Desiro A."/>
            <person name="Na H."/>
            <person name="Kennedy M."/>
            <person name="Barry K."/>
            <person name="Grigoriev I.V."/>
            <person name="Miller A.N."/>
            <person name="O'Donnell K."/>
            <person name="Stajich J.E."/>
            <person name="Bonito G."/>
        </authorList>
    </citation>
    <scope>NUCLEOTIDE SEQUENCE</scope>
    <source>
        <strain evidence="10">MES-2147</strain>
    </source>
</reference>
<sequence>MTPTAQLPHSIPKRIPRSIDNGSLVLQEMLGVGAYGSVCRALQVHTGQKRAVKCLNNMGLNSRQRAFQTQEADLHALVSGHPNIITLHKVLEEDDCLYMVLDCGVEGDLFYTITERGGYVGNDKAIKSVFGQIVSAVMHCHSKGVYHRDLKPENIIMFGTTVKLADFGLATAEPISTDFGCGSTFYLSP</sequence>
<keyword evidence="11" id="KW-1185">Reference proteome</keyword>
<proteinExistence type="inferred from homology"/>
<dbReference type="EMBL" id="JAAAHW010005002">
    <property type="protein sequence ID" value="KAF9970345.1"/>
    <property type="molecule type" value="Genomic_DNA"/>
</dbReference>
<dbReference type="PROSITE" id="PS00107">
    <property type="entry name" value="PROTEIN_KINASE_ATP"/>
    <property type="match status" value="1"/>
</dbReference>
<dbReference type="PANTHER" id="PTHR24346:SF82">
    <property type="entry name" value="KP78A-RELATED"/>
    <property type="match status" value="1"/>
</dbReference>
<keyword evidence="6 7" id="KW-0067">ATP-binding</keyword>
<dbReference type="InterPro" id="IPR008271">
    <property type="entry name" value="Ser/Thr_kinase_AS"/>
</dbReference>
<feature type="non-terminal residue" evidence="10">
    <location>
        <position position="189"/>
    </location>
</feature>
<evidence type="ECO:0000256" key="7">
    <source>
        <dbReference type="PROSITE-ProRule" id="PRU10141"/>
    </source>
</evidence>
<comment type="similarity">
    <text evidence="1">Belongs to the protein kinase superfamily. CAMK Ser/Thr protein kinase family. NIM1 subfamily.</text>
</comment>
<dbReference type="PANTHER" id="PTHR24346">
    <property type="entry name" value="MAP/MICROTUBULE AFFINITY-REGULATING KINASE"/>
    <property type="match status" value="1"/>
</dbReference>
<dbReference type="InterPro" id="IPR000719">
    <property type="entry name" value="Prot_kinase_dom"/>
</dbReference>
<keyword evidence="2 8" id="KW-0723">Serine/threonine-protein kinase</keyword>
<dbReference type="InterPro" id="IPR017441">
    <property type="entry name" value="Protein_kinase_ATP_BS"/>
</dbReference>
<comment type="caution">
    <text evidence="10">The sequence shown here is derived from an EMBL/GenBank/DDBJ whole genome shotgun (WGS) entry which is preliminary data.</text>
</comment>
<feature type="binding site" evidence="7">
    <location>
        <position position="53"/>
    </location>
    <ligand>
        <name>ATP</name>
        <dbReference type="ChEBI" id="CHEBI:30616"/>
    </ligand>
</feature>
<dbReference type="Proteomes" id="UP000749646">
    <property type="component" value="Unassembled WGS sequence"/>
</dbReference>
<keyword evidence="3" id="KW-0808">Transferase</keyword>
<keyword evidence="4 7" id="KW-0547">Nucleotide-binding</keyword>
<evidence type="ECO:0000256" key="4">
    <source>
        <dbReference type="ARBA" id="ARBA00022741"/>
    </source>
</evidence>
<dbReference type="SMART" id="SM00220">
    <property type="entry name" value="S_TKc"/>
    <property type="match status" value="1"/>
</dbReference>
<evidence type="ECO:0000259" key="9">
    <source>
        <dbReference type="PROSITE" id="PS50011"/>
    </source>
</evidence>
<gene>
    <name evidence="10" type="ORF">BGZ65_011202</name>
</gene>
<evidence type="ECO:0000313" key="11">
    <source>
        <dbReference type="Proteomes" id="UP000749646"/>
    </source>
</evidence>
<evidence type="ECO:0000256" key="2">
    <source>
        <dbReference type="ARBA" id="ARBA00022527"/>
    </source>
</evidence>
<evidence type="ECO:0000256" key="5">
    <source>
        <dbReference type="ARBA" id="ARBA00022777"/>
    </source>
</evidence>
<dbReference type="GO" id="GO:0004674">
    <property type="term" value="F:protein serine/threonine kinase activity"/>
    <property type="evidence" value="ECO:0007669"/>
    <property type="project" value="UniProtKB-KW"/>
</dbReference>
<evidence type="ECO:0000256" key="1">
    <source>
        <dbReference type="ARBA" id="ARBA00010791"/>
    </source>
</evidence>
<dbReference type="Pfam" id="PF00069">
    <property type="entry name" value="Pkinase"/>
    <property type="match status" value="1"/>
</dbReference>
<dbReference type="OrthoDB" id="541276at2759"/>
<dbReference type="PROSITE" id="PS00108">
    <property type="entry name" value="PROTEIN_KINASE_ST"/>
    <property type="match status" value="1"/>
</dbReference>
<dbReference type="Gene3D" id="1.10.510.10">
    <property type="entry name" value="Transferase(Phosphotransferase) domain 1"/>
    <property type="match status" value="1"/>
</dbReference>
<evidence type="ECO:0000256" key="6">
    <source>
        <dbReference type="ARBA" id="ARBA00022840"/>
    </source>
</evidence>
<evidence type="ECO:0000256" key="3">
    <source>
        <dbReference type="ARBA" id="ARBA00022679"/>
    </source>
</evidence>
<dbReference type="PROSITE" id="PS50011">
    <property type="entry name" value="PROTEIN_KINASE_DOM"/>
    <property type="match status" value="1"/>
</dbReference>
<evidence type="ECO:0000256" key="8">
    <source>
        <dbReference type="RuleBase" id="RU000304"/>
    </source>
</evidence>
<organism evidence="10 11">
    <name type="scientific">Modicella reniformis</name>
    <dbReference type="NCBI Taxonomy" id="1440133"/>
    <lineage>
        <taxon>Eukaryota</taxon>
        <taxon>Fungi</taxon>
        <taxon>Fungi incertae sedis</taxon>
        <taxon>Mucoromycota</taxon>
        <taxon>Mortierellomycotina</taxon>
        <taxon>Mortierellomycetes</taxon>
        <taxon>Mortierellales</taxon>
        <taxon>Mortierellaceae</taxon>
        <taxon>Modicella</taxon>
    </lineage>
</organism>
<dbReference type="AlphaFoldDB" id="A0A9P6M7L9"/>
<dbReference type="GO" id="GO:0005737">
    <property type="term" value="C:cytoplasm"/>
    <property type="evidence" value="ECO:0007669"/>
    <property type="project" value="TreeGrafter"/>
</dbReference>
<keyword evidence="5" id="KW-0418">Kinase</keyword>
<dbReference type="SUPFAM" id="SSF56112">
    <property type="entry name" value="Protein kinase-like (PK-like)"/>
    <property type="match status" value="1"/>
</dbReference>
<dbReference type="GO" id="GO:0005524">
    <property type="term" value="F:ATP binding"/>
    <property type="evidence" value="ECO:0007669"/>
    <property type="project" value="UniProtKB-UniRule"/>
</dbReference>
<name>A0A9P6M7L9_9FUNG</name>
<accession>A0A9P6M7L9</accession>